<gene>
    <name evidence="1" type="ORF">TBK1r_47760</name>
</gene>
<dbReference type="EMBL" id="CP036432">
    <property type="protein sequence ID" value="QDV85760.1"/>
    <property type="molecule type" value="Genomic_DNA"/>
</dbReference>
<evidence type="ECO:0000313" key="1">
    <source>
        <dbReference type="EMBL" id="QDV85760.1"/>
    </source>
</evidence>
<protein>
    <submittedName>
        <fullName evidence="1">Uncharacterized protein</fullName>
    </submittedName>
</protein>
<organism evidence="1 2">
    <name type="scientific">Stieleria magnilauensis</name>
    <dbReference type="NCBI Taxonomy" id="2527963"/>
    <lineage>
        <taxon>Bacteria</taxon>
        <taxon>Pseudomonadati</taxon>
        <taxon>Planctomycetota</taxon>
        <taxon>Planctomycetia</taxon>
        <taxon>Pirellulales</taxon>
        <taxon>Pirellulaceae</taxon>
        <taxon>Stieleria</taxon>
    </lineage>
</organism>
<name>A0ABX5XWE5_9BACT</name>
<reference evidence="1 2" key="1">
    <citation type="submission" date="2019-02" db="EMBL/GenBank/DDBJ databases">
        <title>Deep-cultivation of Planctomycetes and their phenomic and genomic characterization uncovers novel biology.</title>
        <authorList>
            <person name="Wiegand S."/>
            <person name="Jogler M."/>
            <person name="Boedeker C."/>
            <person name="Pinto D."/>
            <person name="Vollmers J."/>
            <person name="Rivas-Marin E."/>
            <person name="Kohn T."/>
            <person name="Peeters S.H."/>
            <person name="Heuer A."/>
            <person name="Rast P."/>
            <person name="Oberbeckmann S."/>
            <person name="Bunk B."/>
            <person name="Jeske O."/>
            <person name="Meyerdierks A."/>
            <person name="Storesund J.E."/>
            <person name="Kallscheuer N."/>
            <person name="Luecker S."/>
            <person name="Lage O.M."/>
            <person name="Pohl T."/>
            <person name="Merkel B.J."/>
            <person name="Hornburger P."/>
            <person name="Mueller R.-W."/>
            <person name="Bruemmer F."/>
            <person name="Labrenz M."/>
            <person name="Spormann A.M."/>
            <person name="Op den Camp H."/>
            <person name="Overmann J."/>
            <person name="Amann R."/>
            <person name="Jetten M.S.M."/>
            <person name="Mascher T."/>
            <person name="Medema M.H."/>
            <person name="Devos D.P."/>
            <person name="Kaster A.-K."/>
            <person name="Ovreas L."/>
            <person name="Rohde M."/>
            <person name="Galperin M.Y."/>
            <person name="Jogler C."/>
        </authorList>
    </citation>
    <scope>NUCLEOTIDE SEQUENCE [LARGE SCALE GENOMIC DNA]</scope>
    <source>
        <strain evidence="1 2">TBK1r</strain>
    </source>
</reference>
<keyword evidence="2" id="KW-1185">Reference proteome</keyword>
<dbReference type="Proteomes" id="UP000318081">
    <property type="component" value="Chromosome"/>
</dbReference>
<accession>A0ABX5XWE5</accession>
<proteinExistence type="predicted"/>
<sequence length="30" mass="3296">MRTQQNESTLAEQLVVIAAVLAKQAGRVRN</sequence>
<evidence type="ECO:0000313" key="2">
    <source>
        <dbReference type="Proteomes" id="UP000318081"/>
    </source>
</evidence>